<keyword evidence="4" id="KW-1185">Reference proteome</keyword>
<dbReference type="RefSeq" id="WP_157900954.1">
    <property type="nucleotide sequence ID" value="NZ_LT717701.1"/>
</dbReference>
<name>A0A2U3NDW8_9MYCO</name>
<evidence type="ECO:0008006" key="5">
    <source>
        <dbReference type="Google" id="ProtNLM"/>
    </source>
</evidence>
<evidence type="ECO:0000256" key="2">
    <source>
        <dbReference type="SAM" id="Phobius"/>
    </source>
</evidence>
<gene>
    <name evidence="3" type="ORF">MTAB308_3165</name>
</gene>
<feature type="transmembrane region" description="Helical" evidence="2">
    <location>
        <begin position="229"/>
        <end position="249"/>
    </location>
</feature>
<keyword evidence="2" id="KW-0812">Transmembrane</keyword>
<evidence type="ECO:0000313" key="3">
    <source>
        <dbReference type="EMBL" id="SPM29673.1"/>
    </source>
</evidence>
<dbReference type="OrthoDB" id="3400507at2"/>
<proteinExistence type="predicted"/>
<feature type="transmembrane region" description="Helical" evidence="2">
    <location>
        <begin position="188"/>
        <end position="209"/>
    </location>
</feature>
<evidence type="ECO:0000256" key="1">
    <source>
        <dbReference type="SAM" id="MobiDB-lite"/>
    </source>
</evidence>
<dbReference type="EMBL" id="FTRV01000013">
    <property type="protein sequence ID" value="SPM29673.1"/>
    <property type="molecule type" value="Genomic_DNA"/>
</dbReference>
<feature type="transmembrane region" description="Helical" evidence="2">
    <location>
        <begin position="270"/>
        <end position="291"/>
    </location>
</feature>
<feature type="region of interest" description="Disordered" evidence="1">
    <location>
        <begin position="1"/>
        <end position="21"/>
    </location>
</feature>
<keyword evidence="2" id="KW-0472">Membrane</keyword>
<dbReference type="AlphaFoldDB" id="A0A2U3NDW8"/>
<organism evidence="3 4">
    <name type="scientific">Mycobacterium terramassiliense</name>
    <dbReference type="NCBI Taxonomy" id="1841859"/>
    <lineage>
        <taxon>Bacteria</taxon>
        <taxon>Bacillati</taxon>
        <taxon>Actinomycetota</taxon>
        <taxon>Actinomycetes</taxon>
        <taxon>Mycobacteriales</taxon>
        <taxon>Mycobacteriaceae</taxon>
        <taxon>Mycobacterium</taxon>
    </lineage>
</organism>
<keyword evidence="2" id="KW-1133">Transmembrane helix</keyword>
<evidence type="ECO:0000313" key="4">
    <source>
        <dbReference type="Proteomes" id="UP000241595"/>
    </source>
</evidence>
<protein>
    <recommendedName>
        <fullName evidence="5">Transmembrane protein</fullName>
    </recommendedName>
</protein>
<sequence>MSIPPNAGSTPPAPNFRGDTWNGFQSGLPNTWRSTSPWRQTVQRRRIMLLDDLARLELKNRPDQEQRAFLINSLLSDAGIAAESKVSIRKWWWGTEIERAWARLHEVEERTVDLLPDSELRARASEALGYASFHLKDDKRQKDLEALLADPSHTNTAELRPSIVGVLRTAHDNSDRSNQEARYLRNRLILASGVCLFFTALTLLTQRLFRDDHFLTLPDDSFKDAPWQYLFLVMFFGSVGALFTAIPAMSKVPLGHSPFNLPLQQGLLKLVLGPLVAVVGLLTLGADVLHVGSSNTLIGSLLLATAFGAGQHAVTRYVDQRASEILTAETDPANGSSPDKSRRAE</sequence>
<dbReference type="Proteomes" id="UP000241595">
    <property type="component" value="Unassembled WGS sequence"/>
</dbReference>
<feature type="transmembrane region" description="Helical" evidence="2">
    <location>
        <begin position="297"/>
        <end position="314"/>
    </location>
</feature>
<reference evidence="3 4" key="1">
    <citation type="submission" date="2017-01" db="EMBL/GenBank/DDBJ databases">
        <authorList>
            <consortium name="Urmite Genomes"/>
        </authorList>
    </citation>
    <scope>NUCLEOTIDE SEQUENCE [LARGE SCALE GENOMIC DNA]</scope>
    <source>
        <strain evidence="3 4">AB308</strain>
    </source>
</reference>
<accession>A0A2U3NDW8</accession>